<dbReference type="OrthoDB" id="671489at2759"/>
<evidence type="ECO:0008006" key="6">
    <source>
        <dbReference type="Google" id="ProtNLM"/>
    </source>
</evidence>
<dbReference type="Proteomes" id="UP001141552">
    <property type="component" value="Unassembled WGS sequence"/>
</dbReference>
<dbReference type="AlphaFoldDB" id="A0A9Q0GKU7"/>
<dbReference type="InterPro" id="IPR000048">
    <property type="entry name" value="IQ_motif_EF-hand-BS"/>
</dbReference>
<dbReference type="SMART" id="SM00015">
    <property type="entry name" value="IQ"/>
    <property type="match status" value="2"/>
</dbReference>
<comment type="caution">
    <text evidence="4">The sequence shown here is derived from an EMBL/GenBank/DDBJ whole genome shotgun (WGS) entry which is preliminary data.</text>
</comment>
<sequence>MGGSGKWLKSLIPVKKAPATDQEKQGKKKWRLWRSSSDGVKGGHSAAVSRPSDSSSDDGFAAAMATVARAPPRDFMAVKQEWAAIRIQTAFRGVLARRAFRALRAVVRLQAIFRGRQVRKQAAVTLRCMQALLRVQTRVRARNAGIFPEGEATELDDYFKQADPTKKAEQGWCDSPGTIDEVKAKLQMRQDAAIKRERAIAYSLTQQRSRSCGSPCRRTARSCGSPCRRTNNSGRSLKNQALDNISSPGWSWLDRWVATKPWDNRLEKENQFAEFSEPALSRKSEDNMAGFYSYSSKHGQVKVRRNNVTTRVSAKPPVNVISQISRSSSAPSSESVYDEYSPSTSSTSVSPIPFSSKTLTVDNVVQSHNQKPSYMNPTESIKAKQRASRYYSDNIFRNQNRDGLLARSMELSRGDNLSCAGSNPSSILCRDLYPPVPLGRRDGDRNRRY</sequence>
<feature type="region of interest" description="Disordered" evidence="3">
    <location>
        <begin position="1"/>
        <end position="56"/>
    </location>
</feature>
<dbReference type="PANTHER" id="PTHR32295:SF126">
    <property type="entry name" value="PROTEIN IQ-DOMAIN 8"/>
    <property type="match status" value="1"/>
</dbReference>
<keyword evidence="5" id="KW-1185">Reference proteome</keyword>
<gene>
    <name evidence="4" type="ORF">Tsubulata_028728</name>
</gene>
<evidence type="ECO:0000256" key="3">
    <source>
        <dbReference type="SAM" id="MobiDB-lite"/>
    </source>
</evidence>
<evidence type="ECO:0000313" key="4">
    <source>
        <dbReference type="EMBL" id="KAJ4851636.1"/>
    </source>
</evidence>
<dbReference type="GO" id="GO:0005516">
    <property type="term" value="F:calmodulin binding"/>
    <property type="evidence" value="ECO:0007669"/>
    <property type="project" value="UniProtKB-KW"/>
</dbReference>
<dbReference type="Gene3D" id="1.20.5.190">
    <property type="match status" value="1"/>
</dbReference>
<name>A0A9Q0GKU7_9ROSI</name>
<reference evidence="4" key="2">
    <citation type="journal article" date="2023" name="Plants (Basel)">
        <title>Annotation of the Turnera subulata (Passifloraceae) Draft Genome Reveals the S-Locus Evolved after the Divergence of Turneroideae from Passifloroideae in a Stepwise Manner.</title>
        <authorList>
            <person name="Henning P.M."/>
            <person name="Roalson E.H."/>
            <person name="Mir W."/>
            <person name="McCubbin A.G."/>
            <person name="Shore J.S."/>
        </authorList>
    </citation>
    <scope>NUCLEOTIDE SEQUENCE</scope>
    <source>
        <strain evidence="4">F60SS</strain>
    </source>
</reference>
<comment type="similarity">
    <text evidence="2">Belongs to the IQD family.</text>
</comment>
<reference evidence="4" key="1">
    <citation type="submission" date="2022-02" db="EMBL/GenBank/DDBJ databases">
        <authorList>
            <person name="Henning P.M."/>
            <person name="McCubbin A.G."/>
            <person name="Shore J.S."/>
        </authorList>
    </citation>
    <scope>NUCLEOTIDE SEQUENCE</scope>
    <source>
        <strain evidence="4">F60SS</strain>
        <tissue evidence="4">Leaves</tissue>
    </source>
</reference>
<evidence type="ECO:0000256" key="2">
    <source>
        <dbReference type="ARBA" id="ARBA00024341"/>
    </source>
</evidence>
<evidence type="ECO:0000256" key="1">
    <source>
        <dbReference type="ARBA" id="ARBA00022860"/>
    </source>
</evidence>
<accession>A0A9Q0GKU7</accession>
<protein>
    <recommendedName>
        <fullName evidence="6">DUF4005 domain-containing protein</fullName>
    </recommendedName>
</protein>
<evidence type="ECO:0000313" key="5">
    <source>
        <dbReference type="Proteomes" id="UP001141552"/>
    </source>
</evidence>
<feature type="region of interest" description="Disordered" evidence="3">
    <location>
        <begin position="323"/>
        <end position="353"/>
    </location>
</feature>
<dbReference type="PROSITE" id="PS50096">
    <property type="entry name" value="IQ"/>
    <property type="match status" value="2"/>
</dbReference>
<dbReference type="Pfam" id="PF00612">
    <property type="entry name" value="IQ"/>
    <property type="match status" value="2"/>
</dbReference>
<dbReference type="PANTHER" id="PTHR32295">
    <property type="entry name" value="IQ-DOMAIN 5-RELATED"/>
    <property type="match status" value="1"/>
</dbReference>
<dbReference type="EMBL" id="JAKUCV010000002">
    <property type="protein sequence ID" value="KAJ4851636.1"/>
    <property type="molecule type" value="Genomic_DNA"/>
</dbReference>
<proteinExistence type="inferred from homology"/>
<organism evidence="4 5">
    <name type="scientific">Turnera subulata</name>
    <dbReference type="NCBI Taxonomy" id="218843"/>
    <lineage>
        <taxon>Eukaryota</taxon>
        <taxon>Viridiplantae</taxon>
        <taxon>Streptophyta</taxon>
        <taxon>Embryophyta</taxon>
        <taxon>Tracheophyta</taxon>
        <taxon>Spermatophyta</taxon>
        <taxon>Magnoliopsida</taxon>
        <taxon>eudicotyledons</taxon>
        <taxon>Gunneridae</taxon>
        <taxon>Pentapetalae</taxon>
        <taxon>rosids</taxon>
        <taxon>fabids</taxon>
        <taxon>Malpighiales</taxon>
        <taxon>Passifloraceae</taxon>
        <taxon>Turnera</taxon>
    </lineage>
</organism>
<keyword evidence="1" id="KW-0112">Calmodulin-binding</keyword>